<gene>
    <name evidence="2" type="ORF">PPERSA_10960</name>
</gene>
<evidence type="ECO:0000256" key="1">
    <source>
        <dbReference type="SAM" id="MobiDB-lite"/>
    </source>
</evidence>
<feature type="compositionally biased region" description="Low complexity" evidence="1">
    <location>
        <begin position="15"/>
        <end position="32"/>
    </location>
</feature>
<evidence type="ECO:0000313" key="2">
    <source>
        <dbReference type="EMBL" id="KRW99841.1"/>
    </source>
</evidence>
<keyword evidence="3" id="KW-1185">Reference proteome</keyword>
<comment type="caution">
    <text evidence="2">The sequence shown here is derived from an EMBL/GenBank/DDBJ whole genome shotgun (WGS) entry which is preliminary data.</text>
</comment>
<name>A0A0V0QCE7_PSEPJ</name>
<protein>
    <submittedName>
        <fullName evidence="2">Uncharacterized protein</fullName>
    </submittedName>
</protein>
<proteinExistence type="predicted"/>
<dbReference type="InterPro" id="IPR015943">
    <property type="entry name" value="WD40/YVTN_repeat-like_dom_sf"/>
</dbReference>
<organism evidence="2 3">
    <name type="scientific">Pseudocohnilembus persalinus</name>
    <name type="common">Ciliate</name>
    <dbReference type="NCBI Taxonomy" id="266149"/>
    <lineage>
        <taxon>Eukaryota</taxon>
        <taxon>Sar</taxon>
        <taxon>Alveolata</taxon>
        <taxon>Ciliophora</taxon>
        <taxon>Intramacronucleata</taxon>
        <taxon>Oligohymenophorea</taxon>
        <taxon>Scuticociliatia</taxon>
        <taxon>Philasterida</taxon>
        <taxon>Pseudocohnilembidae</taxon>
        <taxon>Pseudocohnilembus</taxon>
    </lineage>
</organism>
<sequence>MDLLKKLNPLYLKEQNAGNQQKQQNQQGQQGNLSSSGLATSQNMEVESKNPQHIDLLSQINMQNFQNQNQFPNFNQMENQMEKNIQQFEEENKDYIIQKQKGYDQDQDQQNVQNSEEKDEQKNKDQIVQENDQLDNEQIYQQQKNLQHNQQDMLKKQAQKEGKNVSFSVKNLTENFRVLYSQFYKDYSSVGEQYYNQSKNKYYSILGNLVLASLNQVQIFQVIYFDEEEGSKLRYLCEFDVEGEIQGIQVLPVAGSRIKNYLILQLQKDKLSVVLLDNNRDLMFKTVNMYNFDNKIVHQKVDIKGKSGKEKNILRIQQVQENFAPIMVATTAANRDILVILMTKQIQFPKNVEKYKDYRLKFNPDFFDSWAIQEEGKQDPTRLFGPSIYISLKKDFGVQNLVDFVFDQVGIIKTDLKSQRIFILDYRVIQEEKQDINTLLMQNQNMGEFQSTENVRVYNCCCLVKVNILTLFMKQQSQDSVLKNVSKFNSEDALGRVLSNLPSDCFKMLQIKYGGILIFSRFMIFLYQEEYQKLIVLPLIPLEELRKLSYDLSLLESSNINMMSFKKQFDNFEQNKALLMKSLQNLIQINIKNNLYFKKRDFLIGNNSVR</sequence>
<dbReference type="InParanoid" id="A0A0V0QCE7"/>
<feature type="region of interest" description="Disordered" evidence="1">
    <location>
        <begin position="1"/>
        <end position="48"/>
    </location>
</feature>
<accession>A0A0V0QCE7</accession>
<dbReference type="EMBL" id="LDAU01000203">
    <property type="protein sequence ID" value="KRW99841.1"/>
    <property type="molecule type" value="Genomic_DNA"/>
</dbReference>
<feature type="region of interest" description="Disordered" evidence="1">
    <location>
        <begin position="101"/>
        <end position="125"/>
    </location>
</feature>
<feature type="compositionally biased region" description="Basic and acidic residues" evidence="1">
    <location>
        <begin position="115"/>
        <end position="125"/>
    </location>
</feature>
<dbReference type="AlphaFoldDB" id="A0A0V0QCE7"/>
<dbReference type="Proteomes" id="UP000054937">
    <property type="component" value="Unassembled WGS sequence"/>
</dbReference>
<feature type="compositionally biased region" description="Polar residues" evidence="1">
    <location>
        <begin position="33"/>
        <end position="45"/>
    </location>
</feature>
<evidence type="ECO:0000313" key="3">
    <source>
        <dbReference type="Proteomes" id="UP000054937"/>
    </source>
</evidence>
<reference evidence="2 3" key="1">
    <citation type="journal article" date="2015" name="Sci. Rep.">
        <title>Genome of the facultative scuticociliatosis pathogen Pseudocohnilembus persalinus provides insight into its virulence through horizontal gene transfer.</title>
        <authorList>
            <person name="Xiong J."/>
            <person name="Wang G."/>
            <person name="Cheng J."/>
            <person name="Tian M."/>
            <person name="Pan X."/>
            <person name="Warren A."/>
            <person name="Jiang C."/>
            <person name="Yuan D."/>
            <person name="Miao W."/>
        </authorList>
    </citation>
    <scope>NUCLEOTIDE SEQUENCE [LARGE SCALE GENOMIC DNA]</scope>
    <source>
        <strain evidence="2">36N120E</strain>
    </source>
</reference>
<dbReference type="Gene3D" id="2.130.10.10">
    <property type="entry name" value="YVTN repeat-like/Quinoprotein amine dehydrogenase"/>
    <property type="match status" value="1"/>
</dbReference>